<dbReference type="Pfam" id="PF14819">
    <property type="entry name" value="QueF_N"/>
    <property type="match status" value="1"/>
</dbReference>
<feature type="domain" description="NADPH-dependent 7-cyano-7-deazaguanine reductase N-terminal" evidence="1">
    <location>
        <begin position="31"/>
        <end position="112"/>
    </location>
</feature>
<organism evidence="2 3">
    <name type="scientific">Candidatus Ichthyocystis hellenicum</name>
    <dbReference type="NCBI Taxonomy" id="1561003"/>
    <lineage>
        <taxon>Bacteria</taxon>
        <taxon>Pseudomonadati</taxon>
        <taxon>Pseudomonadota</taxon>
        <taxon>Betaproteobacteria</taxon>
        <taxon>Burkholderiales</taxon>
        <taxon>Candidatus Ichthyocystis</taxon>
    </lineage>
</organism>
<evidence type="ECO:0000313" key="2">
    <source>
        <dbReference type="EMBL" id="CUT17586.1"/>
    </source>
</evidence>
<name>A0A0S4M411_9BURK</name>
<dbReference type="Proteomes" id="UP000198651">
    <property type="component" value="Chromosome I"/>
</dbReference>
<sequence length="272" mass="30783">MDFSKTRLGKFYPVPDEYSSDLLDVVGRGSEDRSFFTGYDIWWVHELTWLNSDGFPCRACAKLIIPSTSDFLVESKSAKYYFNSFRFTSFATLGLLRDTIVSDFSLALGCRIGCYIEGFSYNVGIPVNVGSCLDDHEIEIGGYGKEISRHCLKLERGDSRHVRCYTNLFLSHCPVTSQPDLATAVVDCDSAPFNSEGLIKYLLSYRRFSNFNEACCDWIFSDLIELYSPKHLVVAMFYMRRGGITIIPIRHGGTSVDMSVLKDILGYEVPSW</sequence>
<dbReference type="InterPro" id="IPR050084">
    <property type="entry name" value="NADPH_dep_7-cyano-7-deazaG_red"/>
</dbReference>
<dbReference type="InterPro" id="IPR029500">
    <property type="entry name" value="QueF"/>
</dbReference>
<dbReference type="PANTHER" id="PTHR34354">
    <property type="entry name" value="NADPH-DEPENDENT 7-CYANO-7-DEAZAGUANINE REDUCTASE"/>
    <property type="match status" value="1"/>
</dbReference>
<protein>
    <submittedName>
        <fullName evidence="2">7-cyano-7-deazaguanine reductase</fullName>
    </submittedName>
</protein>
<dbReference type="InterPro" id="IPR043133">
    <property type="entry name" value="GTP-CH-I_C/QueF"/>
</dbReference>
<gene>
    <name evidence="2" type="primary">queF</name>
    <name evidence="2" type="ORF">Ark11_0753</name>
</gene>
<keyword evidence="3" id="KW-1185">Reference proteome</keyword>
<dbReference type="GO" id="GO:0008616">
    <property type="term" value="P:tRNA queuosine(34) biosynthetic process"/>
    <property type="evidence" value="ECO:0007669"/>
    <property type="project" value="InterPro"/>
</dbReference>
<dbReference type="Gene3D" id="3.30.1130.10">
    <property type="match status" value="2"/>
</dbReference>
<reference evidence="3" key="1">
    <citation type="submission" date="2015-11" db="EMBL/GenBank/DDBJ databases">
        <authorList>
            <person name="Seth-Smith H.M.B."/>
        </authorList>
    </citation>
    <scope>NUCLEOTIDE SEQUENCE [LARGE SCALE GENOMIC DNA]</scope>
    <source>
        <strain evidence="3">2013Ark11</strain>
    </source>
</reference>
<dbReference type="OrthoDB" id="9795077at2"/>
<proteinExistence type="predicted"/>
<dbReference type="GO" id="GO:0033739">
    <property type="term" value="F:preQ1 synthase activity"/>
    <property type="evidence" value="ECO:0007669"/>
    <property type="project" value="InterPro"/>
</dbReference>
<dbReference type="Pfam" id="PF14489">
    <property type="entry name" value="QueF"/>
    <property type="match status" value="1"/>
</dbReference>
<dbReference type="InterPro" id="IPR029139">
    <property type="entry name" value="QueF_N"/>
</dbReference>
<dbReference type="STRING" id="1561003.Ark11_0753"/>
<evidence type="ECO:0000313" key="3">
    <source>
        <dbReference type="Proteomes" id="UP000198651"/>
    </source>
</evidence>
<accession>A0A0S4M411</accession>
<dbReference type="AlphaFoldDB" id="A0A0S4M411"/>
<dbReference type="SUPFAM" id="SSF55620">
    <property type="entry name" value="Tetrahydrobiopterin biosynthesis enzymes-like"/>
    <property type="match status" value="1"/>
</dbReference>
<dbReference type="RefSeq" id="WP_092342994.1">
    <property type="nucleotide sequence ID" value="NZ_FLSL01000100.1"/>
</dbReference>
<dbReference type="EMBL" id="LN906597">
    <property type="protein sequence ID" value="CUT17586.1"/>
    <property type="molecule type" value="Genomic_DNA"/>
</dbReference>
<dbReference type="PANTHER" id="PTHR34354:SF1">
    <property type="entry name" value="NADPH-DEPENDENT 7-CYANO-7-DEAZAGUANINE REDUCTASE"/>
    <property type="match status" value="1"/>
</dbReference>
<evidence type="ECO:0000259" key="1">
    <source>
        <dbReference type="Pfam" id="PF14819"/>
    </source>
</evidence>